<dbReference type="NCBIfam" id="TIGR00235">
    <property type="entry name" value="udk"/>
    <property type="match status" value="1"/>
</dbReference>
<dbReference type="InterPro" id="IPR003593">
    <property type="entry name" value="AAA+_ATPase"/>
</dbReference>
<dbReference type="UniPathway" id="UPA00579">
    <property type="reaction ID" value="UER00640"/>
</dbReference>
<comment type="pathway">
    <text evidence="1 7">Pyrimidine metabolism; UMP biosynthesis via salvage pathway; UMP from uridine: step 1/1.</text>
</comment>
<dbReference type="Gene3D" id="3.40.50.300">
    <property type="entry name" value="P-loop containing nucleotide triphosphate hydrolases"/>
    <property type="match status" value="1"/>
</dbReference>
<keyword evidence="4 7" id="KW-0547">Nucleotide-binding</keyword>
<dbReference type="FunFam" id="3.40.50.2020:FF:000010">
    <property type="entry name" value="Uridine-cytidine kinase"/>
    <property type="match status" value="1"/>
</dbReference>
<dbReference type="GO" id="GO:0044211">
    <property type="term" value="P:CTP salvage"/>
    <property type="evidence" value="ECO:0007669"/>
    <property type="project" value="UniProtKB-UniPathway"/>
</dbReference>
<keyword evidence="5 7" id="KW-0418">Kinase</keyword>
<dbReference type="UniPathway" id="UPA00574">
    <property type="reaction ID" value="UER00637"/>
</dbReference>
<dbReference type="SUPFAM" id="SSF53271">
    <property type="entry name" value="PRTase-like"/>
    <property type="match status" value="1"/>
</dbReference>
<dbReference type="GO" id="GO:0044206">
    <property type="term" value="P:UMP salvage"/>
    <property type="evidence" value="ECO:0007669"/>
    <property type="project" value="UniProtKB-UniPathway"/>
</dbReference>
<keyword evidence="3 7" id="KW-0808">Transferase</keyword>
<dbReference type="eggNOG" id="KOG4203">
    <property type="taxonomic scope" value="Eukaryota"/>
</dbReference>
<dbReference type="InterPro" id="IPR006083">
    <property type="entry name" value="PRK/URK"/>
</dbReference>
<comment type="pathway">
    <text evidence="7">Pyrimidine metabolism; CTP biosynthesis via salvage pathway; CTP from cytidine: step 1/3.</text>
</comment>
<dbReference type="FunFam" id="3.40.50.300:FF:002070">
    <property type="entry name" value="Uridine kinase"/>
    <property type="match status" value="1"/>
</dbReference>
<dbReference type="PRINTS" id="PR00988">
    <property type="entry name" value="URIDINKINASE"/>
</dbReference>
<protein>
    <recommendedName>
        <fullName evidence="7">Uridine kinase</fullName>
        <ecNumber evidence="7">2.7.1.48</ecNumber>
    </recommendedName>
</protein>
<dbReference type="CDD" id="cd06223">
    <property type="entry name" value="PRTases_typeI"/>
    <property type="match status" value="1"/>
</dbReference>
<feature type="domain" description="AAA+ ATPase" evidence="8">
    <location>
        <begin position="36"/>
        <end position="187"/>
    </location>
</feature>
<evidence type="ECO:0000313" key="9">
    <source>
        <dbReference type="EMBL" id="GAA97909.1"/>
    </source>
</evidence>
<dbReference type="InterPro" id="IPR000836">
    <property type="entry name" value="PRTase_dom"/>
</dbReference>
<dbReference type="Pfam" id="PF00485">
    <property type="entry name" value="PRK"/>
    <property type="match status" value="1"/>
</dbReference>
<evidence type="ECO:0000256" key="2">
    <source>
        <dbReference type="ARBA" id="ARBA00005408"/>
    </source>
</evidence>
<comment type="catalytic activity">
    <reaction evidence="7">
        <text>uridine + ATP = UMP + ADP + H(+)</text>
        <dbReference type="Rhea" id="RHEA:16825"/>
        <dbReference type="ChEBI" id="CHEBI:15378"/>
        <dbReference type="ChEBI" id="CHEBI:16704"/>
        <dbReference type="ChEBI" id="CHEBI:30616"/>
        <dbReference type="ChEBI" id="CHEBI:57865"/>
        <dbReference type="ChEBI" id="CHEBI:456216"/>
        <dbReference type="EC" id="2.7.1.48"/>
    </reaction>
</comment>
<dbReference type="InterPro" id="IPR027417">
    <property type="entry name" value="P-loop_NTPase"/>
</dbReference>
<dbReference type="AlphaFoldDB" id="G7E4Z9"/>
<evidence type="ECO:0000256" key="7">
    <source>
        <dbReference type="RuleBase" id="RU003825"/>
    </source>
</evidence>
<accession>G7E4Z9</accession>
<comment type="catalytic activity">
    <reaction evidence="7">
        <text>cytidine + ATP = CMP + ADP + H(+)</text>
        <dbReference type="Rhea" id="RHEA:24674"/>
        <dbReference type="ChEBI" id="CHEBI:15378"/>
        <dbReference type="ChEBI" id="CHEBI:17562"/>
        <dbReference type="ChEBI" id="CHEBI:30616"/>
        <dbReference type="ChEBI" id="CHEBI:60377"/>
        <dbReference type="ChEBI" id="CHEBI:456216"/>
        <dbReference type="EC" id="2.7.1.48"/>
    </reaction>
</comment>
<reference evidence="9 10" key="2">
    <citation type="journal article" date="2012" name="Open Biol.">
        <title>Characteristics of nucleosomes and linker DNA regions on the genome of the basidiomycete Mixia osmundae revealed by mono- and dinucleosome mapping.</title>
        <authorList>
            <person name="Nishida H."/>
            <person name="Kondo S."/>
            <person name="Matsumoto T."/>
            <person name="Suzuki Y."/>
            <person name="Yoshikawa H."/>
            <person name="Taylor T.D."/>
            <person name="Sugiyama J."/>
        </authorList>
    </citation>
    <scope>NUCLEOTIDE SEQUENCE [LARGE SCALE GENOMIC DNA]</scope>
    <source>
        <strain evidence="10">CBS 9802 / IAM 14324 / JCM 22182 / KY 12970</strain>
    </source>
</reference>
<reference evidence="9 10" key="1">
    <citation type="journal article" date="2011" name="J. Gen. Appl. Microbiol.">
        <title>Draft genome sequencing of the enigmatic basidiomycete Mixia osmundae.</title>
        <authorList>
            <person name="Nishida H."/>
            <person name="Nagatsuka Y."/>
            <person name="Sugiyama J."/>
        </authorList>
    </citation>
    <scope>NUCLEOTIDE SEQUENCE [LARGE SCALE GENOMIC DNA]</scope>
    <source>
        <strain evidence="10">CBS 9802 / IAM 14324 / JCM 22182 / KY 12970</strain>
    </source>
</reference>
<evidence type="ECO:0000256" key="3">
    <source>
        <dbReference type="ARBA" id="ARBA00022679"/>
    </source>
</evidence>
<gene>
    <name evidence="9" type="primary">Mo04589</name>
    <name evidence="9" type="ORF">E5Q_04589</name>
</gene>
<dbReference type="Pfam" id="PF14681">
    <property type="entry name" value="UPRTase"/>
    <property type="match status" value="1"/>
</dbReference>
<evidence type="ECO:0000256" key="4">
    <source>
        <dbReference type="ARBA" id="ARBA00022741"/>
    </source>
</evidence>
<dbReference type="OMA" id="EPQLHCE"/>
<dbReference type="FunCoup" id="G7E4Z9">
    <property type="interactions" value="421"/>
</dbReference>
<evidence type="ECO:0000256" key="1">
    <source>
        <dbReference type="ARBA" id="ARBA00004690"/>
    </source>
</evidence>
<proteinExistence type="inferred from homology"/>
<dbReference type="NCBIfam" id="NF004018">
    <property type="entry name" value="PRK05480.1"/>
    <property type="match status" value="1"/>
</dbReference>
<evidence type="ECO:0000256" key="5">
    <source>
        <dbReference type="ARBA" id="ARBA00022777"/>
    </source>
</evidence>
<dbReference type="EMBL" id="BABT02000146">
    <property type="protein sequence ID" value="GAA97909.1"/>
    <property type="molecule type" value="Genomic_DNA"/>
</dbReference>
<dbReference type="Gene3D" id="3.40.50.2020">
    <property type="match status" value="1"/>
</dbReference>
<keyword evidence="6 7" id="KW-0067">ATP-binding</keyword>
<dbReference type="GO" id="GO:0005524">
    <property type="term" value="F:ATP binding"/>
    <property type="evidence" value="ECO:0007669"/>
    <property type="project" value="UniProtKB-KW"/>
</dbReference>
<evidence type="ECO:0000256" key="6">
    <source>
        <dbReference type="ARBA" id="ARBA00022840"/>
    </source>
</evidence>
<evidence type="ECO:0000313" key="10">
    <source>
        <dbReference type="Proteomes" id="UP000009131"/>
    </source>
</evidence>
<dbReference type="HOGENOM" id="CLU_021278_0_3_1"/>
<dbReference type="SUPFAM" id="SSF52540">
    <property type="entry name" value="P-loop containing nucleoside triphosphate hydrolases"/>
    <property type="match status" value="1"/>
</dbReference>
<dbReference type="InterPro" id="IPR000764">
    <property type="entry name" value="Uridine_kinase-like"/>
</dbReference>
<dbReference type="InterPro" id="IPR029057">
    <property type="entry name" value="PRTase-like"/>
</dbReference>
<comment type="caution">
    <text evidence="9">The sequence shown here is derived from an EMBL/GenBank/DDBJ whole genome shotgun (WGS) entry which is preliminary data.</text>
</comment>
<dbReference type="CDD" id="cd02023">
    <property type="entry name" value="UMPK"/>
    <property type="match status" value="1"/>
</dbReference>
<dbReference type="InParanoid" id="G7E4Z9"/>
<comment type="similarity">
    <text evidence="2 7">Belongs to the uridine kinase family.</text>
</comment>
<dbReference type="GO" id="GO:0004849">
    <property type="term" value="F:uridine kinase activity"/>
    <property type="evidence" value="ECO:0007669"/>
    <property type="project" value="UniProtKB-EC"/>
</dbReference>
<dbReference type="PANTHER" id="PTHR10285">
    <property type="entry name" value="URIDINE KINASE"/>
    <property type="match status" value="1"/>
</dbReference>
<evidence type="ECO:0000259" key="8">
    <source>
        <dbReference type="SMART" id="SM00382"/>
    </source>
</evidence>
<dbReference type="SMART" id="SM00382">
    <property type="entry name" value="AAA"/>
    <property type="match status" value="1"/>
</dbReference>
<keyword evidence="10" id="KW-1185">Reference proteome</keyword>
<dbReference type="GO" id="GO:0043771">
    <property type="term" value="F:cytidine kinase activity"/>
    <property type="evidence" value="ECO:0007669"/>
    <property type="project" value="RHEA"/>
</dbReference>
<dbReference type="EC" id="2.7.1.48" evidence="7"/>
<name>G7E4Z9_MIXOS</name>
<dbReference type="STRING" id="764103.G7E4Z9"/>
<dbReference type="Proteomes" id="UP000009131">
    <property type="component" value="Unassembled WGS sequence"/>
</dbReference>
<dbReference type="OrthoDB" id="738517at2759"/>
<dbReference type="RefSeq" id="XP_014566075.1">
    <property type="nucleotide sequence ID" value="XM_014710589.1"/>
</dbReference>
<organism evidence="9 10">
    <name type="scientific">Mixia osmundae (strain CBS 9802 / IAM 14324 / JCM 22182 / KY 12970)</name>
    <dbReference type="NCBI Taxonomy" id="764103"/>
    <lineage>
        <taxon>Eukaryota</taxon>
        <taxon>Fungi</taxon>
        <taxon>Dikarya</taxon>
        <taxon>Basidiomycota</taxon>
        <taxon>Pucciniomycotina</taxon>
        <taxon>Mixiomycetes</taxon>
        <taxon>Mixiales</taxon>
        <taxon>Mixiaceae</taxon>
        <taxon>Mixia</taxon>
    </lineage>
</organism>
<sequence>MLRAAPGKHESDPPKNTILTGAGKAPWYREDGQAIDAFVVGISGGSGSGKTSVAQKIIQQLNVPWVVVLSQDSFYKSLSPEQSERAFANQYDFDSPDAFDYDQLRVSLAALKACKSVQIPVYSFVHHQRMPETQYLYGAAVIIVEGIFVLHDPRTRDLLDIKVYVQCDSDLMLARRLRRDLIERGRDVQGVLDQYLQFVKPSYDNFIQPTAKHADIIVPGQSNSVAIDLITTHIRRQLDERSMRLRPTLGRTLPSPAKERKRFLEDLPSNVIVMSQTPQLRGVHTYLRDQTTSMDEFLFYCDRLATLLVEYALSLLPYETETVTAPTGIEHCGQRLAAKHLCGISILRSGKILEKGLRRVVNDALLGSMLIQSDDATGEPLLYYVKLPRSITSPETAKEASVLLFDSQIGTGAACLMAIRVLLDHGVLQENIIFVCFLVSARGGIQAVSAAFQKVRIVTSACDEGLEELFVMRQQGRSRISYADEDESDASLTGDAAPSAATLLDSDPEQKARGKRIFAIQPGMGSIGDRYFGT</sequence>